<dbReference type="PANTHER" id="PTHR36456:SF1">
    <property type="entry name" value="UPF0232 PROTEIN SCO3875"/>
    <property type="match status" value="1"/>
</dbReference>
<dbReference type="STRING" id="1003.SAMN04488541_102322"/>
<dbReference type="Pfam" id="PF05258">
    <property type="entry name" value="DciA"/>
    <property type="match status" value="1"/>
</dbReference>
<protein>
    <recommendedName>
        <fullName evidence="3">DUF721 domain-containing protein</fullName>
    </recommendedName>
</protein>
<dbReference type="InterPro" id="IPR007922">
    <property type="entry name" value="DciA-like"/>
</dbReference>
<keyword evidence="2" id="KW-1185">Reference proteome</keyword>
<dbReference type="PANTHER" id="PTHR36456">
    <property type="entry name" value="UPF0232 PROTEIN SCO3875"/>
    <property type="match status" value="1"/>
</dbReference>
<name>A0A1I2HB29_9BACT</name>
<proteinExistence type="predicted"/>
<dbReference type="Proteomes" id="UP000199513">
    <property type="component" value="Unassembled WGS sequence"/>
</dbReference>
<evidence type="ECO:0008006" key="3">
    <source>
        <dbReference type="Google" id="ProtNLM"/>
    </source>
</evidence>
<evidence type="ECO:0000313" key="2">
    <source>
        <dbReference type="Proteomes" id="UP000199513"/>
    </source>
</evidence>
<reference evidence="1 2" key="1">
    <citation type="submission" date="2016-10" db="EMBL/GenBank/DDBJ databases">
        <authorList>
            <person name="de Groot N.N."/>
        </authorList>
    </citation>
    <scope>NUCLEOTIDE SEQUENCE [LARGE SCALE GENOMIC DNA]</scope>
    <source>
        <strain>GEY</strain>
        <strain evidence="2">DSM 9560</strain>
    </source>
</reference>
<gene>
    <name evidence="1" type="ORF">SAMN04488541_102322</name>
</gene>
<dbReference type="EMBL" id="FONY01000023">
    <property type="protein sequence ID" value="SFF27384.1"/>
    <property type="molecule type" value="Genomic_DNA"/>
</dbReference>
<accession>A0A1I2HB29</accession>
<evidence type="ECO:0000313" key="1">
    <source>
        <dbReference type="EMBL" id="SFF27384.1"/>
    </source>
</evidence>
<sequence>MRQSEVSSLGEAIDAYLKAYRLKDRYQEAGIVVSWTELMGAPIARYTQRIFIKNKTLFVEISSAPLKNELLMSKNQIIKILNQNAGGNLVEEVIFL</sequence>
<dbReference type="AlphaFoldDB" id="A0A1I2HB29"/>
<organism evidence="1 2">
    <name type="scientific">Thermoflexibacter ruber</name>
    <dbReference type="NCBI Taxonomy" id="1003"/>
    <lineage>
        <taxon>Bacteria</taxon>
        <taxon>Pseudomonadati</taxon>
        <taxon>Bacteroidota</taxon>
        <taxon>Cytophagia</taxon>
        <taxon>Cytophagales</taxon>
        <taxon>Thermoflexibacteraceae</taxon>
        <taxon>Thermoflexibacter</taxon>
    </lineage>
</organism>